<evidence type="ECO:0000313" key="1">
    <source>
        <dbReference type="EMBL" id="GAA3576675.1"/>
    </source>
</evidence>
<dbReference type="EMBL" id="BAABCY010000076">
    <property type="protein sequence ID" value="GAA3576675.1"/>
    <property type="molecule type" value="Genomic_DNA"/>
</dbReference>
<dbReference type="Pfam" id="PF08811">
    <property type="entry name" value="DUF1800"/>
    <property type="match status" value="1"/>
</dbReference>
<comment type="caution">
    <text evidence="1">The sequence shown here is derived from an EMBL/GenBank/DDBJ whole genome shotgun (WGS) entry which is preliminary data.</text>
</comment>
<reference evidence="2" key="1">
    <citation type="journal article" date="2019" name="Int. J. Syst. Evol. Microbiol.">
        <title>The Global Catalogue of Microorganisms (GCM) 10K type strain sequencing project: providing services to taxonomists for standard genome sequencing and annotation.</title>
        <authorList>
            <consortium name="The Broad Institute Genomics Platform"/>
            <consortium name="The Broad Institute Genome Sequencing Center for Infectious Disease"/>
            <person name="Wu L."/>
            <person name="Ma J."/>
        </authorList>
    </citation>
    <scope>NUCLEOTIDE SEQUENCE [LARGE SCALE GENOMIC DNA]</scope>
    <source>
        <strain evidence="2">JCM 17111</strain>
    </source>
</reference>
<sequence length="235" mass="27143">MEARHIQHLYLRVGFGADAQTLKNLSLKSKEEVVSQLIAHSSNVKPLTIDLSEFESLMNLEYRQLKKKETAESIKGLVSKSRKKLVDFNVAWIQRLTKTNTLLAEKMTLFWANVFVCRDNNIWHMQLYNNLLRDNALGNFRDLVKEVAQSASMSKYLNNRQNVKESPNENFARELMELFTLGVGNYTEKDIKEAARAFTGWSFRLNGDFFLRPFKHDNGEKVFLVSGETLMAMIL</sequence>
<evidence type="ECO:0008006" key="3">
    <source>
        <dbReference type="Google" id="ProtNLM"/>
    </source>
</evidence>
<dbReference type="InterPro" id="IPR014917">
    <property type="entry name" value="DUF1800"/>
</dbReference>
<dbReference type="Proteomes" id="UP001500954">
    <property type="component" value="Unassembled WGS sequence"/>
</dbReference>
<proteinExistence type="predicted"/>
<evidence type="ECO:0000313" key="2">
    <source>
        <dbReference type="Proteomes" id="UP001500954"/>
    </source>
</evidence>
<organism evidence="1 2">
    <name type="scientific">Snuella lapsa</name>
    <dbReference type="NCBI Taxonomy" id="870481"/>
    <lineage>
        <taxon>Bacteria</taxon>
        <taxon>Pseudomonadati</taxon>
        <taxon>Bacteroidota</taxon>
        <taxon>Flavobacteriia</taxon>
        <taxon>Flavobacteriales</taxon>
        <taxon>Flavobacteriaceae</taxon>
        <taxon>Snuella</taxon>
    </lineage>
</organism>
<protein>
    <recommendedName>
        <fullName evidence="3">DUF1800 domain-containing protein</fullName>
    </recommendedName>
</protein>
<accession>A0ABP6Y4R3</accession>
<gene>
    <name evidence="1" type="ORF">GCM10022395_26910</name>
</gene>
<keyword evidence="2" id="KW-1185">Reference proteome</keyword>
<name>A0ABP6Y4R3_9FLAO</name>